<dbReference type="AlphaFoldDB" id="A0A6C0ARF0"/>
<evidence type="ECO:0000313" key="1">
    <source>
        <dbReference type="EMBL" id="QHS82364.1"/>
    </source>
</evidence>
<organism evidence="1">
    <name type="scientific">viral metagenome</name>
    <dbReference type="NCBI Taxonomy" id="1070528"/>
    <lineage>
        <taxon>unclassified sequences</taxon>
        <taxon>metagenomes</taxon>
        <taxon>organismal metagenomes</taxon>
    </lineage>
</organism>
<accession>A0A6C0ARF0</accession>
<protein>
    <submittedName>
        <fullName evidence="1">Uncharacterized protein</fullName>
    </submittedName>
</protein>
<proteinExistence type="predicted"/>
<name>A0A6C0ARF0_9ZZZZ</name>
<reference evidence="1" key="1">
    <citation type="journal article" date="2020" name="Nature">
        <title>Giant virus diversity and host interactions through global metagenomics.</title>
        <authorList>
            <person name="Schulz F."/>
            <person name="Roux S."/>
            <person name="Paez-Espino D."/>
            <person name="Jungbluth S."/>
            <person name="Walsh D.A."/>
            <person name="Denef V.J."/>
            <person name="McMahon K.D."/>
            <person name="Konstantinidis K.T."/>
            <person name="Eloe-Fadrosh E.A."/>
            <person name="Kyrpides N.C."/>
            <person name="Woyke T."/>
        </authorList>
    </citation>
    <scope>NUCLEOTIDE SEQUENCE</scope>
    <source>
        <strain evidence="1">GVMAG-S-1101165-79</strain>
    </source>
</reference>
<dbReference type="EMBL" id="MN740765">
    <property type="protein sequence ID" value="QHS82364.1"/>
    <property type="molecule type" value="Genomic_DNA"/>
</dbReference>
<sequence>MENLDANVVLPPFPPQNEVKLVNVPIKDENTALNVMVSFLSLAQKRGAFGIDESAKIWECIQLFQKPQQV</sequence>